<accession>A0A5Q6RY42</accession>
<dbReference type="RefSeq" id="WP_149769930.1">
    <property type="nucleotide sequence ID" value="NZ_VDFQ02000003.1"/>
</dbReference>
<feature type="region of interest" description="Disordered" evidence="1">
    <location>
        <begin position="100"/>
        <end position="123"/>
    </location>
</feature>
<evidence type="ECO:0000256" key="1">
    <source>
        <dbReference type="SAM" id="MobiDB-lite"/>
    </source>
</evidence>
<gene>
    <name evidence="2" type="ORF">FE697_012660</name>
</gene>
<dbReference type="EMBL" id="VDFQ02000003">
    <property type="protein sequence ID" value="KAA1422979.1"/>
    <property type="molecule type" value="Genomic_DNA"/>
</dbReference>
<protein>
    <submittedName>
        <fullName evidence="2">Uncharacterized protein</fullName>
    </submittedName>
</protein>
<evidence type="ECO:0000313" key="3">
    <source>
        <dbReference type="Proteomes" id="UP000307768"/>
    </source>
</evidence>
<dbReference type="Proteomes" id="UP000307768">
    <property type="component" value="Unassembled WGS sequence"/>
</dbReference>
<sequence>MSGLTTFGIDLRTERGRRTVAVLLVDGVPLVRMLDGYDPMPAEEVLGTGALVPVDPPQRVALYECACGGGVGCANVSWVISERRGRVRWKDAASVSMYGGALPPEDVEDFDEHERRPRPLDIPDFTFEAGQYRAAISRAREVFAERRP</sequence>
<evidence type="ECO:0000313" key="2">
    <source>
        <dbReference type="EMBL" id="KAA1422979.1"/>
    </source>
</evidence>
<name>A0A5Q6RY42_9ACTN</name>
<organism evidence="2 3">
    <name type="scientific">Mumia zhuanghuii</name>
    <dbReference type="NCBI Taxonomy" id="2585211"/>
    <lineage>
        <taxon>Bacteria</taxon>
        <taxon>Bacillati</taxon>
        <taxon>Actinomycetota</taxon>
        <taxon>Actinomycetes</taxon>
        <taxon>Propionibacteriales</taxon>
        <taxon>Nocardioidaceae</taxon>
        <taxon>Mumia</taxon>
    </lineage>
</organism>
<dbReference type="AlphaFoldDB" id="A0A5Q6RY42"/>
<proteinExistence type="predicted"/>
<feature type="compositionally biased region" description="Basic and acidic residues" evidence="1">
    <location>
        <begin position="112"/>
        <end position="121"/>
    </location>
</feature>
<dbReference type="OrthoDB" id="3369278at2"/>
<reference evidence="2 3" key="1">
    <citation type="submission" date="2019-09" db="EMBL/GenBank/DDBJ databases">
        <title>Mumia zhuanghuii sp. nov. isolated from the intestinal contents of plateau pika (Ochotona curzoniae) in the Qinghai-Tibet plateau of China.</title>
        <authorList>
            <person name="Tian Z."/>
        </authorList>
    </citation>
    <scope>NUCLEOTIDE SEQUENCE [LARGE SCALE GENOMIC DNA]</scope>
    <source>
        <strain evidence="3">350</strain>
    </source>
</reference>
<comment type="caution">
    <text evidence="2">The sequence shown here is derived from an EMBL/GenBank/DDBJ whole genome shotgun (WGS) entry which is preliminary data.</text>
</comment>